<dbReference type="AlphaFoldDB" id="A0A7J6KM81"/>
<reference evidence="2 3" key="1">
    <citation type="submission" date="2020-04" db="EMBL/GenBank/DDBJ databases">
        <title>Perkinsus chesapeaki whole genome sequence.</title>
        <authorList>
            <person name="Bogema D.R."/>
        </authorList>
    </citation>
    <scope>NUCLEOTIDE SEQUENCE [LARGE SCALE GENOMIC DNA]</scope>
    <source>
        <strain evidence="2">ATCC PRA-425</strain>
    </source>
</reference>
<name>A0A7J6KM81_PERCH</name>
<sequence length="310" mass="34178">VVRCVQEAQQITTSTTSTTTLRSPLLDNTEYNVIPDTGCSLSIITWKLAGHLLCNIPDAKVTPAMSEFDTATESQSFSSHFRLHVELPISDGTTDSFFSWHPAIVDNGLLLHSHGLLGMDSLSFEPEGLCLQLNGSKVQISPFLHGIINTSSTPSTTSSITLQDTTPDPSSQQSILNSEVVRPLVSKSNKKEEPYDLSSLSNTTPTFSTIPNGYELAETVFSNEWCTVGILVNGEGQKTFYLDYSNQLLDIVLNTNIKPVRPKHYKLITASDADRRDAEQRLDDLIANKKLIPTPAADKNDLYSNWYPVR</sequence>
<evidence type="ECO:0000256" key="1">
    <source>
        <dbReference type="SAM" id="MobiDB-lite"/>
    </source>
</evidence>
<protein>
    <submittedName>
        <fullName evidence="2">Uncharacterized protein</fullName>
    </submittedName>
</protein>
<accession>A0A7J6KM81</accession>
<proteinExistence type="predicted"/>
<evidence type="ECO:0000313" key="3">
    <source>
        <dbReference type="Proteomes" id="UP000591131"/>
    </source>
</evidence>
<gene>
    <name evidence="2" type="ORF">FOL47_003733</name>
</gene>
<comment type="caution">
    <text evidence="2">The sequence shown here is derived from an EMBL/GenBank/DDBJ whole genome shotgun (WGS) entry which is preliminary data.</text>
</comment>
<feature type="compositionally biased region" description="Polar residues" evidence="1">
    <location>
        <begin position="162"/>
        <end position="177"/>
    </location>
</feature>
<dbReference type="EMBL" id="JAAPAO010002181">
    <property type="protein sequence ID" value="KAF4648100.1"/>
    <property type="molecule type" value="Genomic_DNA"/>
</dbReference>
<dbReference type="Proteomes" id="UP000591131">
    <property type="component" value="Unassembled WGS sequence"/>
</dbReference>
<feature type="non-terminal residue" evidence="2">
    <location>
        <position position="310"/>
    </location>
</feature>
<organism evidence="2 3">
    <name type="scientific">Perkinsus chesapeaki</name>
    <name type="common">Clam parasite</name>
    <name type="synonym">Perkinsus andrewsi</name>
    <dbReference type="NCBI Taxonomy" id="330153"/>
    <lineage>
        <taxon>Eukaryota</taxon>
        <taxon>Sar</taxon>
        <taxon>Alveolata</taxon>
        <taxon>Perkinsozoa</taxon>
        <taxon>Perkinsea</taxon>
        <taxon>Perkinsida</taxon>
        <taxon>Perkinsidae</taxon>
        <taxon>Perkinsus</taxon>
    </lineage>
</organism>
<keyword evidence="3" id="KW-1185">Reference proteome</keyword>
<feature type="non-terminal residue" evidence="2">
    <location>
        <position position="1"/>
    </location>
</feature>
<evidence type="ECO:0000313" key="2">
    <source>
        <dbReference type="EMBL" id="KAF4648100.1"/>
    </source>
</evidence>
<feature type="region of interest" description="Disordered" evidence="1">
    <location>
        <begin position="154"/>
        <end position="177"/>
    </location>
</feature>